<evidence type="ECO:0000313" key="2">
    <source>
        <dbReference type="EMBL" id="EPS33580.1"/>
    </source>
</evidence>
<protein>
    <recommendedName>
        <fullName evidence="4">Histone chaperone domain-containing protein</fullName>
    </recommendedName>
</protein>
<evidence type="ECO:0008006" key="4">
    <source>
        <dbReference type="Google" id="ProtNLM"/>
    </source>
</evidence>
<dbReference type="OrthoDB" id="4357148at2759"/>
<sequence>MSKPMNQNAEDEIYETENDQSRVDRSFADNSYITDEDRDQGEPVPVQSDDEPVEDPINPYTADTNRQLRQDDREALDESNIIRGDRLRHTKPVTENKYNEGPAESDIPEV</sequence>
<dbReference type="AlphaFoldDB" id="S7ZS86"/>
<accession>S7ZS86</accession>
<dbReference type="PhylomeDB" id="S7ZS86"/>
<feature type="compositionally biased region" description="Basic and acidic residues" evidence="1">
    <location>
        <begin position="83"/>
        <end position="98"/>
    </location>
</feature>
<dbReference type="Proteomes" id="UP000019376">
    <property type="component" value="Unassembled WGS sequence"/>
</dbReference>
<name>S7ZS86_PENO1</name>
<feature type="compositionally biased region" description="Acidic residues" evidence="1">
    <location>
        <begin position="9"/>
        <end position="18"/>
    </location>
</feature>
<feature type="region of interest" description="Disordered" evidence="1">
    <location>
        <begin position="1"/>
        <end position="110"/>
    </location>
</feature>
<keyword evidence="3" id="KW-1185">Reference proteome</keyword>
<dbReference type="EMBL" id="KB644415">
    <property type="protein sequence ID" value="EPS33580.1"/>
    <property type="molecule type" value="Genomic_DNA"/>
</dbReference>
<gene>
    <name evidence="2" type="ORF">PDE_08542</name>
</gene>
<evidence type="ECO:0000313" key="3">
    <source>
        <dbReference type="Proteomes" id="UP000019376"/>
    </source>
</evidence>
<proteinExistence type="predicted"/>
<dbReference type="HOGENOM" id="CLU_139257_0_0_1"/>
<reference evidence="2 3" key="1">
    <citation type="journal article" date="2013" name="PLoS ONE">
        <title>Genomic and secretomic analyses reveal unique features of the lignocellulolytic enzyme system of Penicillium decumbens.</title>
        <authorList>
            <person name="Liu G."/>
            <person name="Zhang L."/>
            <person name="Wei X."/>
            <person name="Zou G."/>
            <person name="Qin Y."/>
            <person name="Ma L."/>
            <person name="Li J."/>
            <person name="Zheng H."/>
            <person name="Wang S."/>
            <person name="Wang C."/>
            <person name="Xun L."/>
            <person name="Zhao G.-P."/>
            <person name="Zhou Z."/>
            <person name="Qu Y."/>
        </authorList>
    </citation>
    <scope>NUCLEOTIDE SEQUENCE [LARGE SCALE GENOMIC DNA]</scope>
    <source>
        <strain evidence="3">114-2 / CGMCC 5302</strain>
    </source>
</reference>
<evidence type="ECO:0000256" key="1">
    <source>
        <dbReference type="SAM" id="MobiDB-lite"/>
    </source>
</evidence>
<organism evidence="2 3">
    <name type="scientific">Penicillium oxalicum (strain 114-2 / CGMCC 5302)</name>
    <name type="common">Penicillium decumbens</name>
    <dbReference type="NCBI Taxonomy" id="933388"/>
    <lineage>
        <taxon>Eukaryota</taxon>
        <taxon>Fungi</taxon>
        <taxon>Dikarya</taxon>
        <taxon>Ascomycota</taxon>
        <taxon>Pezizomycotina</taxon>
        <taxon>Eurotiomycetes</taxon>
        <taxon>Eurotiomycetidae</taxon>
        <taxon>Eurotiales</taxon>
        <taxon>Aspergillaceae</taxon>
        <taxon>Penicillium</taxon>
    </lineage>
</organism>